<comment type="similarity">
    <text evidence="2 6">Belongs to the plant self-incompatibility (S1) protein family.</text>
</comment>
<feature type="chain" id="PRO_5042316314" description="S-protein homolog" evidence="6">
    <location>
        <begin position="25"/>
        <end position="132"/>
    </location>
</feature>
<reference evidence="8" key="1">
    <citation type="submission" date="2025-08" db="UniProtKB">
        <authorList>
            <consortium name="RefSeq"/>
        </authorList>
    </citation>
    <scope>IDENTIFICATION</scope>
</reference>
<protein>
    <recommendedName>
        <fullName evidence="6">S-protein homolog</fullName>
    </recommendedName>
</protein>
<dbReference type="PANTHER" id="PTHR31232:SF163">
    <property type="entry name" value="S-PROTEIN HOMOLOG 18-RELATED"/>
    <property type="match status" value="1"/>
</dbReference>
<dbReference type="RefSeq" id="XP_011038409.1">
    <property type="nucleotide sequence ID" value="XM_011040107.1"/>
</dbReference>
<dbReference type="GO" id="GO:0005576">
    <property type="term" value="C:extracellular region"/>
    <property type="evidence" value="ECO:0007669"/>
    <property type="project" value="UniProtKB-SubCell"/>
</dbReference>
<keyword evidence="7" id="KW-1185">Reference proteome</keyword>
<keyword evidence="4 6" id="KW-0964">Secreted</keyword>
<evidence type="ECO:0000256" key="1">
    <source>
        <dbReference type="ARBA" id="ARBA00004613"/>
    </source>
</evidence>
<evidence type="ECO:0000256" key="4">
    <source>
        <dbReference type="ARBA" id="ARBA00022525"/>
    </source>
</evidence>
<dbReference type="GeneID" id="105135285"/>
<proteinExistence type="inferred from homology"/>
<dbReference type="AlphaFoldDB" id="A0AAJ6Y194"/>
<accession>A0AAJ6Y194</accession>
<comment type="subcellular location">
    <subcellularLocation>
        <location evidence="1 6">Secreted</location>
    </subcellularLocation>
</comment>
<feature type="signal peptide" evidence="6">
    <location>
        <begin position="1"/>
        <end position="24"/>
    </location>
</feature>
<evidence type="ECO:0000313" key="7">
    <source>
        <dbReference type="Proteomes" id="UP000694918"/>
    </source>
</evidence>
<sequence>MNSFAKYFRALSVLFTLFTAMGDACWTKRTYLTLTNDLGPGLQLSLHCKSGSVDLGQQYLAPQGSWSFDFCSSFWGVTLYFCNAVWNGGNKWFDVYTGKRDSFICGVCGWSIRPTGPCRDHGGKVDCFPWNS</sequence>
<dbReference type="Pfam" id="PF05938">
    <property type="entry name" value="Self-incomp_S1"/>
    <property type="match status" value="1"/>
</dbReference>
<evidence type="ECO:0000256" key="2">
    <source>
        <dbReference type="ARBA" id="ARBA00005581"/>
    </source>
</evidence>
<dbReference type="InterPro" id="IPR010264">
    <property type="entry name" value="Self-incomp_S1"/>
</dbReference>
<evidence type="ECO:0000256" key="5">
    <source>
        <dbReference type="ARBA" id="ARBA00022729"/>
    </source>
</evidence>
<organism evidence="7 8">
    <name type="scientific">Populus euphratica</name>
    <name type="common">Euphrates poplar</name>
    <dbReference type="NCBI Taxonomy" id="75702"/>
    <lineage>
        <taxon>Eukaryota</taxon>
        <taxon>Viridiplantae</taxon>
        <taxon>Streptophyta</taxon>
        <taxon>Embryophyta</taxon>
        <taxon>Tracheophyta</taxon>
        <taxon>Spermatophyta</taxon>
        <taxon>Magnoliopsida</taxon>
        <taxon>eudicotyledons</taxon>
        <taxon>Gunneridae</taxon>
        <taxon>Pentapetalae</taxon>
        <taxon>rosids</taxon>
        <taxon>fabids</taxon>
        <taxon>Malpighiales</taxon>
        <taxon>Salicaceae</taxon>
        <taxon>Saliceae</taxon>
        <taxon>Populus</taxon>
    </lineage>
</organism>
<evidence type="ECO:0000256" key="6">
    <source>
        <dbReference type="RuleBase" id="RU367044"/>
    </source>
</evidence>
<name>A0AAJ6Y194_POPEU</name>
<gene>
    <name evidence="8" type="primary">LOC105135285</name>
</gene>
<dbReference type="Proteomes" id="UP000694918">
    <property type="component" value="Unplaced"/>
</dbReference>
<dbReference type="KEGG" id="peu:105135285"/>
<keyword evidence="3 6" id="KW-0713">Self-incompatibility</keyword>
<dbReference type="GO" id="GO:0060320">
    <property type="term" value="P:rejection of self pollen"/>
    <property type="evidence" value="ECO:0007669"/>
    <property type="project" value="UniProtKB-KW"/>
</dbReference>
<keyword evidence="5 6" id="KW-0732">Signal</keyword>
<evidence type="ECO:0000313" key="8">
    <source>
        <dbReference type="RefSeq" id="XP_011038409.1"/>
    </source>
</evidence>
<evidence type="ECO:0000256" key="3">
    <source>
        <dbReference type="ARBA" id="ARBA00022471"/>
    </source>
</evidence>
<dbReference type="PANTHER" id="PTHR31232">
    <property type="match status" value="1"/>
</dbReference>